<keyword evidence="5" id="KW-1185">Reference proteome</keyword>
<dbReference type="InterPro" id="IPR048661">
    <property type="entry name" value="CPL1-like"/>
</dbReference>
<proteinExistence type="predicted"/>
<dbReference type="Pfam" id="PF21671">
    <property type="entry name" value="CPL1-like"/>
    <property type="match status" value="1"/>
</dbReference>
<reference evidence="4 5" key="1">
    <citation type="submission" date="2021-12" db="EMBL/GenBank/DDBJ databases">
        <title>High titer production of polyol ester of fatty acids by Rhodotorula paludigena BS15 towards product separation-free biomass refinery.</title>
        <authorList>
            <person name="Mano J."/>
            <person name="Ono H."/>
            <person name="Tanaka T."/>
            <person name="Naito K."/>
            <person name="Sushida H."/>
            <person name="Ike M."/>
            <person name="Tokuyasu K."/>
            <person name="Kitaoka M."/>
        </authorList>
    </citation>
    <scope>NUCLEOTIDE SEQUENCE [LARGE SCALE GENOMIC DNA]</scope>
    <source>
        <strain evidence="4 5">BS15</strain>
    </source>
</reference>
<feature type="chain" id="PRO_5043416779" description="Protein CPL1-like domain-containing protein" evidence="2">
    <location>
        <begin position="20"/>
        <end position="679"/>
    </location>
</feature>
<name>A0AAV5G4Q1_9BASI</name>
<feature type="compositionally biased region" description="Polar residues" evidence="1">
    <location>
        <begin position="654"/>
        <end position="663"/>
    </location>
</feature>
<evidence type="ECO:0000256" key="2">
    <source>
        <dbReference type="SAM" id="SignalP"/>
    </source>
</evidence>
<evidence type="ECO:0000256" key="1">
    <source>
        <dbReference type="SAM" id="MobiDB-lite"/>
    </source>
</evidence>
<dbReference type="PANTHER" id="PTHR35192:SF2">
    <property type="entry name" value="APPLE DOMAIN-CONTAINING PROTEIN"/>
    <property type="match status" value="1"/>
</dbReference>
<protein>
    <recommendedName>
        <fullName evidence="3">Protein CPL1-like domain-containing protein</fullName>
    </recommendedName>
</protein>
<sequence>MRSTFALSLVALVASFAAAEPASSAESLVAVDPAVALNETAADIEKRGLCLLGIGDCGNNYQTDVNNCGAANNRCPTTWANGRGSQCVGGQCFPGSCNSGFTLSTATRSCVNTASDPANCGGAGRVCSVANGVAGCSSGTCTIASCNPGYTLTTQGSLLGLFGSSSSCTAVNTASDLNNCGQVGKVCTFPNGGGVCAAGQCVTTTCSPGFYLVGGQCTTLNLQSDVNNCGSVGKVCTASNGVAQCSNGQCSLAGCNPGYTMTTDGSFLGLFGSTSYCKAVDLTGDVNNCGAIGRKCSFTNGVGTCTLGQCTYTSCNLGYYPINGQCTSLNLNSDINNCGAVGRVCPSSLGTAQCLSGTCRYSACAAGYSLLNGQCTQVNTQSDPNNCGRIGNVCPSSYSNGGAASCIAGACTTTCNSGYVFDPTFNYCRDVATDANNCGAIGYKCAVSGALSQRCSGGMCMASSCSAGLTLLDGTCKTLNLQSDVNNCGSVGNVCNFSPNGAGGTCSAGRCVTMTCPTGYALRNGACALSASQGARAKRSKITKPKTLCPTGEQACPIVGSTSFEGAVKQHFSTAEEFTGIMAGSGGYECIDTQQALDSCGGCASTGEGQDCTKIRGAAGVGCSAGQCVVFSCQAGYKPSLAGDRCVRTRSSHHGASNHTTGHSAKRHLAARQHSGAFH</sequence>
<organism evidence="4 5">
    <name type="scientific">Rhodotorula paludigena</name>
    <dbReference type="NCBI Taxonomy" id="86838"/>
    <lineage>
        <taxon>Eukaryota</taxon>
        <taxon>Fungi</taxon>
        <taxon>Dikarya</taxon>
        <taxon>Basidiomycota</taxon>
        <taxon>Pucciniomycotina</taxon>
        <taxon>Microbotryomycetes</taxon>
        <taxon>Sporidiobolales</taxon>
        <taxon>Sporidiobolaceae</taxon>
        <taxon>Rhodotorula</taxon>
    </lineage>
</organism>
<dbReference type="InterPro" id="IPR038955">
    <property type="entry name" value="PriA/CPL1_fungi"/>
</dbReference>
<evidence type="ECO:0000259" key="3">
    <source>
        <dbReference type="Pfam" id="PF21671"/>
    </source>
</evidence>
<dbReference type="AlphaFoldDB" id="A0AAV5G4Q1"/>
<comment type="caution">
    <text evidence="4">The sequence shown here is derived from an EMBL/GenBank/DDBJ whole genome shotgun (WGS) entry which is preliminary data.</text>
</comment>
<feature type="signal peptide" evidence="2">
    <location>
        <begin position="1"/>
        <end position="19"/>
    </location>
</feature>
<keyword evidence="2" id="KW-0732">Signal</keyword>
<dbReference type="EMBL" id="BQKY01000001">
    <property type="protein sequence ID" value="GJN87411.1"/>
    <property type="molecule type" value="Genomic_DNA"/>
</dbReference>
<evidence type="ECO:0000313" key="5">
    <source>
        <dbReference type="Proteomes" id="UP001342314"/>
    </source>
</evidence>
<feature type="domain" description="Protein CPL1-like" evidence="3">
    <location>
        <begin position="588"/>
        <end position="647"/>
    </location>
</feature>
<feature type="region of interest" description="Disordered" evidence="1">
    <location>
        <begin position="652"/>
        <end position="679"/>
    </location>
</feature>
<accession>A0AAV5G4Q1</accession>
<dbReference type="Proteomes" id="UP001342314">
    <property type="component" value="Unassembled WGS sequence"/>
</dbReference>
<gene>
    <name evidence="4" type="ORF">Rhopal_000360-T1</name>
</gene>
<evidence type="ECO:0000313" key="4">
    <source>
        <dbReference type="EMBL" id="GJN87411.1"/>
    </source>
</evidence>
<dbReference type="PANTHER" id="PTHR35192">
    <property type="entry name" value="PROTEIN, PUTATIVE-RELATED"/>
    <property type="match status" value="1"/>
</dbReference>